<dbReference type="Proteomes" id="UP001064489">
    <property type="component" value="Chromosome 1"/>
</dbReference>
<reference evidence="1" key="1">
    <citation type="journal article" date="2022" name="Plant J.">
        <title>Strategies of tolerance reflected in two North American maple genomes.</title>
        <authorList>
            <person name="McEvoy S.L."/>
            <person name="Sezen U.U."/>
            <person name="Trouern-Trend A."/>
            <person name="McMahon S.M."/>
            <person name="Schaberg P.G."/>
            <person name="Yang J."/>
            <person name="Wegrzyn J.L."/>
            <person name="Swenson N.G."/>
        </authorList>
    </citation>
    <scope>NUCLEOTIDE SEQUENCE</scope>
    <source>
        <strain evidence="1">91603</strain>
    </source>
</reference>
<sequence length="151" mass="16930">MKRVTYSVRTNAKETLLRTITKSTKSIRSLACLTSTNRRPPRQLKSLRQGCTNQNPYITVNVNVNDVFIHQQIRKRFAVPIPIELGDFRVPKNVEDWFVLAINAGEVQATVAAVVLVRLLGLLVLPEWVSDDGAAVVAVERWADVGGWLSY</sequence>
<comment type="caution">
    <text evidence="1">The sequence shown here is derived from an EMBL/GenBank/DDBJ whole genome shotgun (WGS) entry which is preliminary data.</text>
</comment>
<dbReference type="EMBL" id="JAJSOW010000003">
    <property type="protein sequence ID" value="KAI9196751.1"/>
    <property type="molecule type" value="Genomic_DNA"/>
</dbReference>
<accession>A0AAD5P4B3</accession>
<evidence type="ECO:0000313" key="1">
    <source>
        <dbReference type="EMBL" id="KAI9196751.1"/>
    </source>
</evidence>
<protein>
    <submittedName>
        <fullName evidence="1">Uncharacterized protein</fullName>
    </submittedName>
</protein>
<dbReference type="AlphaFoldDB" id="A0AAD5P4B3"/>
<keyword evidence="2" id="KW-1185">Reference proteome</keyword>
<organism evidence="1 2">
    <name type="scientific">Acer negundo</name>
    <name type="common">Box elder</name>
    <dbReference type="NCBI Taxonomy" id="4023"/>
    <lineage>
        <taxon>Eukaryota</taxon>
        <taxon>Viridiplantae</taxon>
        <taxon>Streptophyta</taxon>
        <taxon>Embryophyta</taxon>
        <taxon>Tracheophyta</taxon>
        <taxon>Spermatophyta</taxon>
        <taxon>Magnoliopsida</taxon>
        <taxon>eudicotyledons</taxon>
        <taxon>Gunneridae</taxon>
        <taxon>Pentapetalae</taxon>
        <taxon>rosids</taxon>
        <taxon>malvids</taxon>
        <taxon>Sapindales</taxon>
        <taxon>Sapindaceae</taxon>
        <taxon>Hippocastanoideae</taxon>
        <taxon>Acereae</taxon>
        <taxon>Acer</taxon>
    </lineage>
</organism>
<evidence type="ECO:0000313" key="2">
    <source>
        <dbReference type="Proteomes" id="UP001064489"/>
    </source>
</evidence>
<reference evidence="1" key="2">
    <citation type="submission" date="2023-02" db="EMBL/GenBank/DDBJ databases">
        <authorList>
            <person name="Swenson N.G."/>
            <person name="Wegrzyn J.L."/>
            <person name="Mcevoy S.L."/>
        </authorList>
    </citation>
    <scope>NUCLEOTIDE SEQUENCE</scope>
    <source>
        <strain evidence="1">91603</strain>
        <tissue evidence="1">Leaf</tissue>
    </source>
</reference>
<gene>
    <name evidence="1" type="ORF">LWI28_026709</name>
</gene>
<name>A0AAD5P4B3_ACENE</name>
<proteinExistence type="predicted"/>